<dbReference type="Proteomes" id="UP001166052">
    <property type="component" value="Unassembled WGS sequence"/>
</dbReference>
<keyword evidence="6" id="KW-1133">Transmembrane helix</keyword>
<feature type="non-terminal residue" evidence="12">
    <location>
        <position position="223"/>
    </location>
</feature>
<evidence type="ECO:0000259" key="11">
    <source>
        <dbReference type="PROSITE" id="PS51034"/>
    </source>
</evidence>
<dbReference type="EMBL" id="JAAWVN010014744">
    <property type="protein sequence ID" value="MBN3292032.1"/>
    <property type="molecule type" value="Genomic_DNA"/>
</dbReference>
<evidence type="ECO:0000256" key="6">
    <source>
        <dbReference type="ARBA" id="ARBA00022989"/>
    </source>
</evidence>
<evidence type="ECO:0000256" key="3">
    <source>
        <dbReference type="ARBA" id="ARBA00022530"/>
    </source>
</evidence>
<accession>A0ABS2YZ14</accession>
<dbReference type="PANTHER" id="PTHR23343">
    <property type="entry name" value="ZONA PELLUCIDA SPERM-BINDING PROTEIN"/>
    <property type="match status" value="1"/>
</dbReference>
<keyword evidence="5" id="KW-0812">Transmembrane</keyword>
<keyword evidence="8" id="KW-1015">Disulfide bond</keyword>
<evidence type="ECO:0000256" key="9">
    <source>
        <dbReference type="ARBA" id="ARBA00023279"/>
    </source>
</evidence>
<evidence type="ECO:0000313" key="12">
    <source>
        <dbReference type="EMBL" id="MBN3292032.1"/>
    </source>
</evidence>
<keyword evidence="13" id="KW-1185">Reference proteome</keyword>
<protein>
    <submittedName>
        <fullName evidence="12">ZP4 protein</fullName>
    </submittedName>
</protein>
<sequence length="223" mass="25727">MTSDLAVLHFPVNQCGSKKLTLKDRIVYQVEVVAKREILISSNFSITLDSNFRFWLSCSYKASGDVAMQSFVNPMTFLEPISEKGIVQLQLNFARDRSYTSWFNTAEFPLTRFLQEPLLFEVRLVHHEDPNVELLLDSCWVTSDPNPAYEVWWPLLENSCPVLGENYLPLLHEVHMAQKVKFPSHHKRLEMKMFAFVNHTSGIPLNQQVSSLLNKAYSVFILC</sequence>
<reference evidence="12" key="1">
    <citation type="journal article" date="2021" name="Cell">
        <title>Tracing the genetic footprints of vertebrate landing in non-teleost ray-finned fishes.</title>
        <authorList>
            <person name="Bi X."/>
            <person name="Wang K."/>
            <person name="Yang L."/>
            <person name="Pan H."/>
            <person name="Jiang H."/>
            <person name="Wei Q."/>
            <person name="Fang M."/>
            <person name="Yu H."/>
            <person name="Zhu C."/>
            <person name="Cai Y."/>
            <person name="He Y."/>
            <person name="Gan X."/>
            <person name="Zeng H."/>
            <person name="Yu D."/>
            <person name="Zhu Y."/>
            <person name="Jiang H."/>
            <person name="Qiu Q."/>
            <person name="Yang H."/>
            <person name="Zhang Y.E."/>
            <person name="Wang W."/>
            <person name="Zhu M."/>
            <person name="He S."/>
            <person name="Zhang G."/>
        </authorList>
    </citation>
    <scope>NUCLEOTIDE SEQUENCE</scope>
    <source>
        <strain evidence="12">Bchr_001</strain>
    </source>
</reference>
<feature type="non-terminal residue" evidence="12">
    <location>
        <position position="1"/>
    </location>
</feature>
<comment type="subcellular location">
    <subcellularLocation>
        <location evidence="1">Cell membrane</location>
        <topology evidence="1">Single-pass type I membrane protein</topology>
    </subcellularLocation>
    <subcellularLocation>
        <location evidence="10">Zona pellucida</location>
    </subcellularLocation>
</comment>
<dbReference type="InterPro" id="IPR042235">
    <property type="entry name" value="ZP-C_dom"/>
</dbReference>
<proteinExistence type="predicted"/>
<dbReference type="PROSITE" id="PS51034">
    <property type="entry name" value="ZP_2"/>
    <property type="match status" value="1"/>
</dbReference>
<organism evidence="12 13">
    <name type="scientific">Polypterus senegalus</name>
    <name type="common">Senegal bichir</name>
    <dbReference type="NCBI Taxonomy" id="55291"/>
    <lineage>
        <taxon>Eukaryota</taxon>
        <taxon>Metazoa</taxon>
        <taxon>Chordata</taxon>
        <taxon>Craniata</taxon>
        <taxon>Vertebrata</taxon>
        <taxon>Euteleostomi</taxon>
        <taxon>Actinopterygii</taxon>
        <taxon>Polypteriformes</taxon>
        <taxon>Polypteridae</taxon>
        <taxon>Polypterus</taxon>
    </lineage>
</organism>
<name>A0ABS2YZ14_POLSE</name>
<evidence type="ECO:0000256" key="7">
    <source>
        <dbReference type="ARBA" id="ARBA00023136"/>
    </source>
</evidence>
<dbReference type="Gene3D" id="2.60.40.3210">
    <property type="entry name" value="Zona pellucida, ZP-N domain"/>
    <property type="match status" value="1"/>
</dbReference>
<dbReference type="Pfam" id="PF00100">
    <property type="entry name" value="Zona_pellucida"/>
    <property type="match status" value="1"/>
</dbReference>
<feature type="domain" description="ZP" evidence="11">
    <location>
        <begin position="1"/>
        <end position="223"/>
    </location>
</feature>
<dbReference type="InterPro" id="IPR001507">
    <property type="entry name" value="ZP_dom"/>
</dbReference>
<evidence type="ECO:0000256" key="5">
    <source>
        <dbReference type="ARBA" id="ARBA00022692"/>
    </source>
</evidence>
<evidence type="ECO:0000313" key="13">
    <source>
        <dbReference type="Proteomes" id="UP001166052"/>
    </source>
</evidence>
<dbReference type="InterPro" id="IPR051148">
    <property type="entry name" value="Zona_Pellucida_Domain_gp"/>
</dbReference>
<dbReference type="PANTHER" id="PTHR23343:SF31">
    <property type="entry name" value="ZONA PELLUCIDA SPERM-BINDING PROTEIN 4"/>
    <property type="match status" value="1"/>
</dbReference>
<gene>
    <name evidence="12" type="primary">Zp4_25</name>
    <name evidence="12" type="ORF">GTO92_0001717</name>
</gene>
<keyword evidence="4" id="KW-0165">Cleavage on pair of basic residues</keyword>
<dbReference type="InterPro" id="IPR055355">
    <property type="entry name" value="ZP-C"/>
</dbReference>
<keyword evidence="2" id="KW-1003">Cell membrane</keyword>
<dbReference type="SMART" id="SM00241">
    <property type="entry name" value="ZP"/>
    <property type="match status" value="1"/>
</dbReference>
<keyword evidence="3" id="KW-0964">Secreted</keyword>
<keyword evidence="3" id="KW-0272">Extracellular matrix</keyword>
<keyword evidence="9" id="KW-0278">Fertilization</keyword>
<evidence type="ECO:0000256" key="4">
    <source>
        <dbReference type="ARBA" id="ARBA00022685"/>
    </source>
</evidence>
<evidence type="ECO:0000256" key="10">
    <source>
        <dbReference type="ARBA" id="ARBA00024183"/>
    </source>
</evidence>
<evidence type="ECO:0000256" key="1">
    <source>
        <dbReference type="ARBA" id="ARBA00004251"/>
    </source>
</evidence>
<keyword evidence="7" id="KW-0472">Membrane</keyword>
<dbReference type="Gene3D" id="2.60.40.4100">
    <property type="entry name" value="Zona pellucida, ZP-C domain"/>
    <property type="match status" value="1"/>
</dbReference>
<evidence type="ECO:0000256" key="2">
    <source>
        <dbReference type="ARBA" id="ARBA00022475"/>
    </source>
</evidence>
<comment type="caution">
    <text evidence="12">The sequence shown here is derived from an EMBL/GenBank/DDBJ whole genome shotgun (WGS) entry which is preliminary data.</text>
</comment>
<evidence type="ECO:0000256" key="8">
    <source>
        <dbReference type="ARBA" id="ARBA00023157"/>
    </source>
</evidence>